<comment type="caution">
    <text evidence="5">The sequence shown here is derived from an EMBL/GenBank/DDBJ whole genome shotgun (WGS) entry which is preliminary data.</text>
</comment>
<protein>
    <recommendedName>
        <fullName evidence="4">BPTI/Kunitz inhibitor domain-containing protein</fullName>
    </recommendedName>
</protein>
<evidence type="ECO:0000256" key="2">
    <source>
        <dbReference type="ARBA" id="ARBA00023157"/>
    </source>
</evidence>
<dbReference type="InterPro" id="IPR050098">
    <property type="entry name" value="TFPI/VKTCI-like"/>
</dbReference>
<dbReference type="Pfam" id="PF00014">
    <property type="entry name" value="Kunitz_BPTI"/>
    <property type="match status" value="1"/>
</dbReference>
<dbReference type="Proteomes" id="UP001519460">
    <property type="component" value="Unassembled WGS sequence"/>
</dbReference>
<keyword evidence="2" id="KW-1015">Disulfide bond</keyword>
<sequence length="81" mass="8835">MKTALILIVLVAVACVTVAKKSKQDSICRLPKKVGLCKAAFPRYYYDSQTNACEFFIYGGCGKNGNNFETLAECEATCLTV</sequence>
<keyword evidence="3" id="KW-0732">Signal</keyword>
<dbReference type="PROSITE" id="PS51257">
    <property type="entry name" value="PROKAR_LIPOPROTEIN"/>
    <property type="match status" value="1"/>
</dbReference>
<dbReference type="EMBL" id="JACVVK020000451">
    <property type="protein sequence ID" value="KAK7473995.1"/>
    <property type="molecule type" value="Genomic_DNA"/>
</dbReference>
<dbReference type="InterPro" id="IPR020901">
    <property type="entry name" value="Prtase_inh_Kunz-CS"/>
</dbReference>
<dbReference type="InterPro" id="IPR002223">
    <property type="entry name" value="Kunitz_BPTI"/>
</dbReference>
<feature type="chain" id="PRO_5044870327" description="BPTI/Kunitz inhibitor domain-containing protein" evidence="3">
    <location>
        <begin position="20"/>
        <end position="81"/>
    </location>
</feature>
<dbReference type="AlphaFoldDB" id="A0ABD0JGM9"/>
<dbReference type="FunFam" id="4.10.410.10:FF:000021">
    <property type="entry name" value="Serine protease inhibitor, putative"/>
    <property type="match status" value="1"/>
</dbReference>
<keyword evidence="1" id="KW-0646">Protease inhibitor</keyword>
<keyword evidence="6" id="KW-1185">Reference proteome</keyword>
<name>A0ABD0JGM9_9CAEN</name>
<feature type="domain" description="BPTI/Kunitz inhibitor" evidence="4">
    <location>
        <begin position="28"/>
        <end position="78"/>
    </location>
</feature>
<dbReference type="GO" id="GO:0030414">
    <property type="term" value="F:peptidase inhibitor activity"/>
    <property type="evidence" value="ECO:0007669"/>
    <property type="project" value="UniProtKB-KW"/>
</dbReference>
<dbReference type="PROSITE" id="PS00280">
    <property type="entry name" value="BPTI_KUNITZ_1"/>
    <property type="match status" value="1"/>
</dbReference>
<reference evidence="5 6" key="1">
    <citation type="journal article" date="2023" name="Sci. Data">
        <title>Genome assembly of the Korean intertidal mud-creeper Batillaria attramentaria.</title>
        <authorList>
            <person name="Patra A.K."/>
            <person name="Ho P.T."/>
            <person name="Jun S."/>
            <person name="Lee S.J."/>
            <person name="Kim Y."/>
            <person name="Won Y.J."/>
        </authorList>
    </citation>
    <scope>NUCLEOTIDE SEQUENCE [LARGE SCALE GENOMIC DNA]</scope>
    <source>
        <strain evidence="5">Wonlab-2016</strain>
    </source>
</reference>
<evidence type="ECO:0000256" key="3">
    <source>
        <dbReference type="SAM" id="SignalP"/>
    </source>
</evidence>
<dbReference type="CDD" id="cd00109">
    <property type="entry name" value="Kunitz-type"/>
    <property type="match status" value="1"/>
</dbReference>
<feature type="signal peptide" evidence="3">
    <location>
        <begin position="1"/>
        <end position="19"/>
    </location>
</feature>
<dbReference type="SMART" id="SM00131">
    <property type="entry name" value="KU"/>
    <property type="match status" value="1"/>
</dbReference>
<evidence type="ECO:0000313" key="5">
    <source>
        <dbReference type="EMBL" id="KAK7473995.1"/>
    </source>
</evidence>
<evidence type="ECO:0000259" key="4">
    <source>
        <dbReference type="PROSITE" id="PS50279"/>
    </source>
</evidence>
<evidence type="ECO:0000256" key="1">
    <source>
        <dbReference type="ARBA" id="ARBA00022690"/>
    </source>
</evidence>
<dbReference type="SUPFAM" id="SSF57362">
    <property type="entry name" value="BPTI-like"/>
    <property type="match status" value="1"/>
</dbReference>
<dbReference type="Gene3D" id="4.10.410.10">
    <property type="entry name" value="Pancreatic trypsin inhibitor Kunitz domain"/>
    <property type="match status" value="1"/>
</dbReference>
<evidence type="ECO:0000313" key="6">
    <source>
        <dbReference type="Proteomes" id="UP001519460"/>
    </source>
</evidence>
<gene>
    <name evidence="5" type="ORF">BaRGS_00034764</name>
</gene>
<accession>A0ABD0JGM9</accession>
<dbReference type="PROSITE" id="PS50279">
    <property type="entry name" value="BPTI_KUNITZ_2"/>
    <property type="match status" value="1"/>
</dbReference>
<organism evidence="5 6">
    <name type="scientific">Batillaria attramentaria</name>
    <dbReference type="NCBI Taxonomy" id="370345"/>
    <lineage>
        <taxon>Eukaryota</taxon>
        <taxon>Metazoa</taxon>
        <taxon>Spiralia</taxon>
        <taxon>Lophotrochozoa</taxon>
        <taxon>Mollusca</taxon>
        <taxon>Gastropoda</taxon>
        <taxon>Caenogastropoda</taxon>
        <taxon>Sorbeoconcha</taxon>
        <taxon>Cerithioidea</taxon>
        <taxon>Batillariidae</taxon>
        <taxon>Batillaria</taxon>
    </lineage>
</organism>
<dbReference type="PANTHER" id="PTHR10083">
    <property type="entry name" value="KUNITZ-TYPE PROTEASE INHIBITOR-RELATED"/>
    <property type="match status" value="1"/>
</dbReference>
<dbReference type="InterPro" id="IPR036880">
    <property type="entry name" value="Kunitz_BPTI_sf"/>
</dbReference>
<dbReference type="PANTHER" id="PTHR10083:SF374">
    <property type="entry name" value="BPTI_KUNITZ INHIBITOR DOMAIN-CONTAINING PROTEIN"/>
    <property type="match status" value="1"/>
</dbReference>
<dbReference type="PRINTS" id="PR00759">
    <property type="entry name" value="BASICPTASE"/>
</dbReference>
<proteinExistence type="predicted"/>